<comment type="pathway">
    <text evidence="13">Lipid metabolism; malonyl-CoA biosynthesis; malonyl-CoA from acetyl-CoA: step 1/1.</text>
</comment>
<dbReference type="Pfam" id="PF17848">
    <property type="entry name" value="Zn_ribbon_ACC"/>
    <property type="match status" value="1"/>
</dbReference>
<keyword evidence="8 13" id="KW-0862">Zinc</keyword>
<comment type="caution">
    <text evidence="15">The sequence shown here is derived from an EMBL/GenBank/DDBJ whole genome shotgun (WGS) entry which is preliminary data.</text>
</comment>
<dbReference type="InterPro" id="IPR029045">
    <property type="entry name" value="ClpP/crotonase-like_dom_sf"/>
</dbReference>
<dbReference type="GO" id="GO:0016743">
    <property type="term" value="F:carboxyl- or carbamoyltransferase activity"/>
    <property type="evidence" value="ECO:0007669"/>
    <property type="project" value="UniProtKB-UniRule"/>
</dbReference>
<organism evidence="15 16">
    <name type="scientific">Leucothrix arctica</name>
    <dbReference type="NCBI Taxonomy" id="1481894"/>
    <lineage>
        <taxon>Bacteria</taxon>
        <taxon>Pseudomonadati</taxon>
        <taxon>Pseudomonadota</taxon>
        <taxon>Gammaproteobacteria</taxon>
        <taxon>Thiotrichales</taxon>
        <taxon>Thiotrichaceae</taxon>
        <taxon>Leucothrix</taxon>
    </lineage>
</organism>
<sequence>MSWFEKLIPSRIRTEATNIKKKDIPEGLWHQCPSCNTVLYRQDLERNNEVCPKCNHHMRINARRRLDIFLDPEGREEIANNIGPIDILKFKDSKKYKDRLAAAQKQTGEKDALLVNKGTVFGVPVVVAAFDFEFMGGSMGSVVGERFVQGVNVSLREKIPFIIFTASGGARMQEALFSLMQMAKTSAALTRLAEQGIPYISVLTDPTMGGVSASFAMLGDVQIAEPKALIGFAGPRVIEQTVRETLPEGFQRSEFLLEKGAIDRIIHRNELRTEISDLLSMFQHRARPEGISQVTEAEPVVLKEPVAGEVPEELIEKEASSLDAIIEGEIPAANNLPIQNTTK</sequence>
<dbReference type="GO" id="GO:0005524">
    <property type="term" value="F:ATP binding"/>
    <property type="evidence" value="ECO:0007669"/>
    <property type="project" value="UniProtKB-KW"/>
</dbReference>
<keyword evidence="2 13" id="KW-0444">Lipid biosynthesis</keyword>
<feature type="binding site" evidence="13">
    <location>
        <position position="35"/>
    </location>
    <ligand>
        <name>Zn(2+)</name>
        <dbReference type="ChEBI" id="CHEBI:29105"/>
    </ligand>
</feature>
<dbReference type="UniPathway" id="UPA00655">
    <property type="reaction ID" value="UER00711"/>
</dbReference>
<dbReference type="OrthoDB" id="9772975at2"/>
<dbReference type="SUPFAM" id="SSF52096">
    <property type="entry name" value="ClpP/crotonase"/>
    <property type="match status" value="1"/>
</dbReference>
<protein>
    <recommendedName>
        <fullName evidence="13">Acetyl-coenzyme A carboxylase carboxyl transferase subunit beta</fullName>
        <shortName evidence="13">ACCase subunit beta</shortName>
        <shortName evidence="13">Acetyl-CoA carboxylase carboxyltransferase subunit beta</shortName>
        <ecNumber evidence="13">2.1.3.15</ecNumber>
    </recommendedName>
</protein>
<keyword evidence="11 13" id="KW-0275">Fatty acid biosynthesis</keyword>
<dbReference type="InterPro" id="IPR034733">
    <property type="entry name" value="AcCoA_carboxyl_beta"/>
</dbReference>
<evidence type="ECO:0000256" key="12">
    <source>
        <dbReference type="ARBA" id="ARBA00025280"/>
    </source>
</evidence>
<dbReference type="GO" id="GO:0008270">
    <property type="term" value="F:zinc ion binding"/>
    <property type="evidence" value="ECO:0007669"/>
    <property type="project" value="UniProtKB-UniRule"/>
</dbReference>
<evidence type="ECO:0000256" key="5">
    <source>
        <dbReference type="ARBA" id="ARBA00022741"/>
    </source>
</evidence>
<dbReference type="AlphaFoldDB" id="A0A317CK36"/>
<comment type="subunit">
    <text evidence="13">Acetyl-CoA carboxylase is a heterohexamer composed of biotin carboxyl carrier protein (AccB), biotin carboxylase (AccC) and two subunits each of ACCase subunit alpha (AccA) and ACCase subunit beta (AccD).</text>
</comment>
<proteinExistence type="inferred from homology"/>
<dbReference type="InterPro" id="IPR000438">
    <property type="entry name" value="Acetyl_CoA_COase_Trfase_b_su"/>
</dbReference>
<keyword evidence="16" id="KW-1185">Reference proteome</keyword>
<evidence type="ECO:0000256" key="7">
    <source>
        <dbReference type="ARBA" id="ARBA00022832"/>
    </source>
</evidence>
<evidence type="ECO:0000256" key="13">
    <source>
        <dbReference type="HAMAP-Rule" id="MF_01395"/>
    </source>
</evidence>
<evidence type="ECO:0000256" key="6">
    <source>
        <dbReference type="ARBA" id="ARBA00022771"/>
    </source>
</evidence>
<dbReference type="PANTHER" id="PTHR42995">
    <property type="entry name" value="ACETYL-COENZYME A CARBOXYLASE CARBOXYL TRANSFERASE SUBUNIT BETA, CHLOROPLASTIC"/>
    <property type="match status" value="1"/>
</dbReference>
<dbReference type="GO" id="GO:2001295">
    <property type="term" value="P:malonyl-CoA biosynthetic process"/>
    <property type="evidence" value="ECO:0007669"/>
    <property type="project" value="UniProtKB-UniRule"/>
</dbReference>
<comment type="function">
    <text evidence="12 13">Component of the acetyl coenzyme A carboxylase (ACC) complex. Biotin carboxylase (BC) catalyzes the carboxylation of biotin on its carrier protein (BCCP) and then the CO(2) group is transferred by the transcarboxylase to acetyl-CoA to form malonyl-CoA.</text>
</comment>
<feature type="binding site" evidence="13">
    <location>
        <position position="54"/>
    </location>
    <ligand>
        <name>Zn(2+)</name>
        <dbReference type="ChEBI" id="CHEBI:29105"/>
    </ligand>
</feature>
<keyword evidence="4 13" id="KW-0479">Metal-binding</keyword>
<comment type="subcellular location">
    <subcellularLocation>
        <location evidence="1 13">Cytoplasm</location>
    </subcellularLocation>
</comment>
<dbReference type="PRINTS" id="PR01070">
    <property type="entry name" value="ACCCTRFRASEB"/>
</dbReference>
<evidence type="ECO:0000256" key="3">
    <source>
        <dbReference type="ARBA" id="ARBA00022679"/>
    </source>
</evidence>
<keyword evidence="9 13" id="KW-0067">ATP-binding</keyword>
<feature type="binding site" evidence="13">
    <location>
        <position position="32"/>
    </location>
    <ligand>
        <name>Zn(2+)</name>
        <dbReference type="ChEBI" id="CHEBI:29105"/>
    </ligand>
</feature>
<evidence type="ECO:0000256" key="10">
    <source>
        <dbReference type="ARBA" id="ARBA00023098"/>
    </source>
</evidence>
<gene>
    <name evidence="13" type="primary">accD</name>
    <name evidence="15" type="ORF">DKT75_08830</name>
</gene>
<evidence type="ECO:0000256" key="11">
    <source>
        <dbReference type="ARBA" id="ARBA00023160"/>
    </source>
</evidence>
<dbReference type="EC" id="2.1.3.15" evidence="13"/>
<keyword evidence="5 13" id="KW-0547">Nucleotide-binding</keyword>
<feature type="binding site" evidence="13">
    <location>
        <position position="51"/>
    </location>
    <ligand>
        <name>Zn(2+)</name>
        <dbReference type="ChEBI" id="CHEBI:29105"/>
    </ligand>
</feature>
<dbReference type="Proteomes" id="UP000245506">
    <property type="component" value="Unassembled WGS sequence"/>
</dbReference>
<keyword evidence="3 13" id="KW-0808">Transferase</keyword>
<evidence type="ECO:0000256" key="2">
    <source>
        <dbReference type="ARBA" id="ARBA00022516"/>
    </source>
</evidence>
<evidence type="ECO:0000259" key="14">
    <source>
        <dbReference type="PROSITE" id="PS50980"/>
    </source>
</evidence>
<dbReference type="Gene3D" id="3.90.226.10">
    <property type="entry name" value="2-enoyl-CoA Hydratase, Chain A, domain 1"/>
    <property type="match status" value="1"/>
</dbReference>
<dbReference type="Pfam" id="PF01039">
    <property type="entry name" value="Carboxyl_trans"/>
    <property type="match status" value="1"/>
</dbReference>
<evidence type="ECO:0000256" key="1">
    <source>
        <dbReference type="ARBA" id="ARBA00004496"/>
    </source>
</evidence>
<evidence type="ECO:0000313" key="15">
    <source>
        <dbReference type="EMBL" id="PWQ96692.1"/>
    </source>
</evidence>
<name>A0A317CK36_9GAMM</name>
<keyword evidence="6 13" id="KW-0863">Zinc-finger</keyword>
<dbReference type="InterPro" id="IPR011762">
    <property type="entry name" value="COA_CT_N"/>
</dbReference>
<dbReference type="GO" id="GO:0006633">
    <property type="term" value="P:fatty acid biosynthetic process"/>
    <property type="evidence" value="ECO:0007669"/>
    <property type="project" value="UniProtKB-KW"/>
</dbReference>
<keyword evidence="13" id="KW-0963">Cytoplasm</keyword>
<evidence type="ECO:0000256" key="4">
    <source>
        <dbReference type="ARBA" id="ARBA00022723"/>
    </source>
</evidence>
<keyword evidence="10 13" id="KW-0443">Lipid metabolism</keyword>
<dbReference type="NCBIfam" id="TIGR00515">
    <property type="entry name" value="accD"/>
    <property type="match status" value="1"/>
</dbReference>
<evidence type="ECO:0000313" key="16">
    <source>
        <dbReference type="Proteomes" id="UP000245506"/>
    </source>
</evidence>
<reference evidence="15 16" key="1">
    <citation type="submission" date="2018-05" db="EMBL/GenBank/DDBJ databases">
        <title>Leucothrix arctica sp. nov., isolated from Arctic seawater.</title>
        <authorList>
            <person name="Choi A."/>
            <person name="Baek K."/>
        </authorList>
    </citation>
    <scope>NUCLEOTIDE SEQUENCE [LARGE SCALE GENOMIC DNA]</scope>
    <source>
        <strain evidence="15 16">IMCC9719</strain>
    </source>
</reference>
<dbReference type="InterPro" id="IPR041010">
    <property type="entry name" value="Znf-ACC"/>
</dbReference>
<dbReference type="EMBL" id="QGKL01000027">
    <property type="protein sequence ID" value="PWQ96692.1"/>
    <property type="molecule type" value="Genomic_DNA"/>
</dbReference>
<dbReference type="GO" id="GO:0003989">
    <property type="term" value="F:acetyl-CoA carboxylase activity"/>
    <property type="evidence" value="ECO:0007669"/>
    <property type="project" value="InterPro"/>
</dbReference>
<dbReference type="PROSITE" id="PS50980">
    <property type="entry name" value="COA_CT_NTER"/>
    <property type="match status" value="1"/>
</dbReference>
<dbReference type="PANTHER" id="PTHR42995:SF5">
    <property type="entry name" value="ACETYL-COENZYME A CARBOXYLASE CARBOXYL TRANSFERASE SUBUNIT BETA, CHLOROPLASTIC"/>
    <property type="match status" value="1"/>
</dbReference>
<comment type="similarity">
    <text evidence="13">Belongs to the AccD/PCCB family.</text>
</comment>
<accession>A0A317CK36</accession>
<keyword evidence="15" id="KW-0436">Ligase</keyword>
<feature type="domain" description="CoA carboxyltransferase N-terminal" evidence="14">
    <location>
        <begin position="28"/>
        <end position="297"/>
    </location>
</feature>
<keyword evidence="7 13" id="KW-0276">Fatty acid metabolism</keyword>
<evidence type="ECO:0000256" key="8">
    <source>
        <dbReference type="ARBA" id="ARBA00022833"/>
    </source>
</evidence>
<feature type="zinc finger region" description="C4-type" evidence="13">
    <location>
        <begin position="32"/>
        <end position="54"/>
    </location>
</feature>
<evidence type="ECO:0000256" key="9">
    <source>
        <dbReference type="ARBA" id="ARBA00022840"/>
    </source>
</evidence>
<comment type="cofactor">
    <cofactor evidence="13">
        <name>Zn(2+)</name>
        <dbReference type="ChEBI" id="CHEBI:29105"/>
    </cofactor>
    <text evidence="13">Binds 1 zinc ion per subunit.</text>
</comment>
<dbReference type="HAMAP" id="MF_01395">
    <property type="entry name" value="AcetylCoA_CT_beta"/>
    <property type="match status" value="1"/>
</dbReference>
<comment type="catalytic activity">
    <reaction evidence="13">
        <text>N(6)-carboxybiotinyl-L-lysyl-[protein] + acetyl-CoA = N(6)-biotinyl-L-lysyl-[protein] + malonyl-CoA</text>
        <dbReference type="Rhea" id="RHEA:54728"/>
        <dbReference type="Rhea" id="RHEA-COMP:10505"/>
        <dbReference type="Rhea" id="RHEA-COMP:10506"/>
        <dbReference type="ChEBI" id="CHEBI:57288"/>
        <dbReference type="ChEBI" id="CHEBI:57384"/>
        <dbReference type="ChEBI" id="CHEBI:83144"/>
        <dbReference type="ChEBI" id="CHEBI:83145"/>
        <dbReference type="EC" id="2.1.3.15"/>
    </reaction>
</comment>
<dbReference type="GO" id="GO:0009329">
    <property type="term" value="C:acetate CoA-transferase complex"/>
    <property type="evidence" value="ECO:0007669"/>
    <property type="project" value="TreeGrafter"/>
</dbReference>